<comment type="caution">
    <text evidence="8">The sequence shown here is derived from an EMBL/GenBank/DDBJ whole genome shotgun (WGS) entry which is preliminary data.</text>
</comment>
<dbReference type="PANTHER" id="PTHR13715">
    <property type="entry name" value="RYANODINE RECEPTOR AND IP3 RECEPTOR"/>
    <property type="match status" value="1"/>
</dbReference>
<keyword evidence="2 5" id="KW-0812">Transmembrane</keyword>
<dbReference type="EMBL" id="QUSY01000040">
    <property type="protein sequence ID" value="RHY34190.1"/>
    <property type="molecule type" value="Genomic_DNA"/>
</dbReference>
<keyword evidence="9" id="KW-1185">Reference proteome</keyword>
<dbReference type="GO" id="GO:0006816">
    <property type="term" value="P:calcium ion transport"/>
    <property type="evidence" value="ECO:0007669"/>
    <property type="project" value="InterPro"/>
</dbReference>
<keyword evidence="3 5" id="KW-1133">Transmembrane helix</keyword>
<dbReference type="InterPro" id="IPR013662">
    <property type="entry name" value="RIH_assoc-dom"/>
</dbReference>
<comment type="subcellular location">
    <subcellularLocation>
        <location evidence="1">Membrane</location>
        <topology evidence="1">Multi-pass membrane protein</topology>
    </subcellularLocation>
</comment>
<feature type="transmembrane region" description="Helical" evidence="5">
    <location>
        <begin position="1382"/>
        <end position="1400"/>
    </location>
</feature>
<feature type="domain" description="RyR/IP3R Homology associated" evidence="7">
    <location>
        <begin position="961"/>
        <end position="1052"/>
    </location>
</feature>
<dbReference type="PANTHER" id="PTHR13715:SF102">
    <property type="entry name" value="INOSITOL 1,4,5-TRISPHOSPHATE RECEPTOR"/>
    <property type="match status" value="1"/>
</dbReference>
<evidence type="ECO:0000259" key="7">
    <source>
        <dbReference type="Pfam" id="PF08454"/>
    </source>
</evidence>
<sequence length="1632" mass="184744">MKSLTLIPNTNGAASLDNLASNYSWIQFSPVVSQDLVTNAEVQLMSACIPKLYKGNRKPKLVHLVDKIDDIKLYVALHCTYDPLLHHPLSIVRGSCWFSGDGLRQFPLSTSASLTLKSERMDALSAFELQKASDGTSYELRHVVSRFLLGIECPCSKTEQIGALLVNSSVTSRVAKLQIDSKDKNAPIDEENNHDNYMVNKLFQLSHICKASINTDTQLDTFIWTNKAQFLISLSNASRSDPLISYKLYNHEIAIAKMWLKNWDTMAAKSYTKDGEVWSEDSETARKKAKSPKSCLQRAAQKINQWMSEFAKTNFVFLRLANIPSRIIAYIEDSLAKNMFVVPTNDILASEWRYYLTTVDRIDLSDNESLFLFRQSKEKILEDRVALIDSMLEVIHRLAPYLTGDLCVALLNVMVPLLHARSSLVGRVSKVVTTLLKQAYVDVDGRLPTYHIFEIICIVANGSTNESIYGHLESKALLPLDWMVSLLSHATDSGDAQRASLQLIKTMYFESDVETAWMNTELPKTIDAFQYCLRHLESNANESVLLIGILPFVRAWNALSIKYRATNAAVREFHVAIGPILKKIAALLKDVASKHHFHCSNAEQRLDNMMKRLEVPSSCSNMLQVTLAFREIKYMYEDPRFATPVISEMDPNLKPCKSQFYKEAGKLLVDNMAPYLLYNDAHKRIPYAVLLSTKKIPHATADDDPDFRHLKAVAKYLIQMQTTRVQPDLLALIMEQQELNDVKTTTKTLSWPKTYLQKQIKLPGSNPTTKLNERKFNGKNYYTLEMPGEDDEEEDVNAVEVHDSLIHIAYKKWTSKAEPLDMQTLMESLVRLITLSSSASALGLRVFIQSLASKREIAEDVHVDDAKFLLHARLEWKKMISTAVKANATSLVFWCVGESLKESMSPMKSRLAMDLISELLADGFKEGQDALFNDYDALDDTKKVHLFQFLTSHVGGISHEVTVVTLKLFQQLCEGHHANWQHAMRSSRFSRSVIDTVINLMSRICNQAEGMFSLAAIEILTSALVFLSEVCQGPCLDNQQYLVESVVPRLCADLSLGKIQCENGKYPLPLSQLKHRANELLLSLGEGRTDNLVHNHLAELLRPQLLLDVISGNRSQIKVLRKGTKDLALAQAYFTETIELLRVVYSLLSKATASENDMLTQFSKHWDEIKLDNENVEYFAKQVISVEIVRGDSAIRVYFPQPKEAKYLRKPEKRRLLDIMNLGEDNALAAFTSTDARSLWLYNVITETTFSYARQLLRPSKLRRMSRSDIKLEIWDAVGSAGYTIGMINPIFANFPNIVLLVGWLAIFAVIIMEYGFDDDVTFVILKVSGAYIAVLIVLSLRKIGDIYHFSYIEGEKVKSSDGLGSNMLFWFNAIIDTVTRGNFYVFTTYTLCAFMGLAHDSGYSCFLWYGLPLLDILAINARLSNIVAIVIYLFSLIGFFRYQDLMTDSASVLQCSSLMQCYFTFIHYGLLSGGGIGDYISNTLSHPLDYNSGTMFHERLMFDLAFYIFILVLLINLIMGIIIDSFTSLRESSERKLEIEMNTCLVCNDAKDDIEYRGVLGGLTNNFKRHTEEEHNLWNYLFFIMYLDSKPSTSMNGTESFAYQKLLAKDMSWLPKRKGLPTEKAVEGIVQ</sequence>
<evidence type="ECO:0000256" key="5">
    <source>
        <dbReference type="SAM" id="Phobius"/>
    </source>
</evidence>
<protein>
    <submittedName>
        <fullName evidence="8">Uncharacterized protein</fullName>
    </submittedName>
</protein>
<dbReference type="InterPro" id="IPR015925">
    <property type="entry name" value="Ryanodine_IP3_receptor"/>
</dbReference>
<dbReference type="VEuPathDB" id="FungiDB:H310_05045"/>
<dbReference type="VEuPathDB" id="FungiDB:H310_01886"/>
<dbReference type="GO" id="GO:0005216">
    <property type="term" value="F:monoatomic ion channel activity"/>
    <property type="evidence" value="ECO:0007669"/>
    <property type="project" value="InterPro"/>
</dbReference>
<dbReference type="Pfam" id="PF00520">
    <property type="entry name" value="Ion_trans"/>
    <property type="match status" value="1"/>
</dbReference>
<feature type="transmembrane region" description="Helical" evidence="5">
    <location>
        <begin position="1420"/>
        <end position="1441"/>
    </location>
</feature>
<reference evidence="8 9" key="1">
    <citation type="submission" date="2018-08" db="EMBL/GenBank/DDBJ databases">
        <title>Aphanomyces genome sequencing and annotation.</title>
        <authorList>
            <person name="Minardi D."/>
            <person name="Oidtmann B."/>
            <person name="Van Der Giezen M."/>
            <person name="Studholme D.J."/>
        </authorList>
    </citation>
    <scope>NUCLEOTIDE SEQUENCE [LARGE SCALE GENOMIC DNA]</scope>
    <source>
        <strain evidence="8 9">NJM0002</strain>
    </source>
</reference>
<feature type="domain" description="Ion transport" evidence="6">
    <location>
        <begin position="1427"/>
        <end position="1534"/>
    </location>
</feature>
<dbReference type="Proteomes" id="UP000285060">
    <property type="component" value="Unassembled WGS sequence"/>
</dbReference>
<feature type="transmembrane region" description="Helical" evidence="5">
    <location>
        <begin position="1462"/>
        <end position="1481"/>
    </location>
</feature>
<evidence type="ECO:0000313" key="8">
    <source>
        <dbReference type="EMBL" id="RHY34190.1"/>
    </source>
</evidence>
<proteinExistence type="predicted"/>
<feature type="transmembrane region" description="Helical" evidence="5">
    <location>
        <begin position="1298"/>
        <end position="1317"/>
    </location>
</feature>
<dbReference type="InterPro" id="IPR005821">
    <property type="entry name" value="Ion_trans_dom"/>
</dbReference>
<name>A0A418B7P9_9STRA</name>
<gene>
    <name evidence="8" type="ORF">DYB32_001094</name>
</gene>
<dbReference type="GO" id="GO:0016020">
    <property type="term" value="C:membrane"/>
    <property type="evidence" value="ECO:0007669"/>
    <property type="project" value="UniProtKB-SubCell"/>
</dbReference>
<feature type="transmembrane region" description="Helical" evidence="5">
    <location>
        <begin position="1501"/>
        <end position="1524"/>
    </location>
</feature>
<evidence type="ECO:0000256" key="1">
    <source>
        <dbReference type="ARBA" id="ARBA00004141"/>
    </source>
</evidence>
<keyword evidence="4 5" id="KW-0472">Membrane</keyword>
<dbReference type="Pfam" id="PF08454">
    <property type="entry name" value="RIH_assoc"/>
    <property type="match status" value="1"/>
</dbReference>
<evidence type="ECO:0000256" key="4">
    <source>
        <dbReference type="ARBA" id="ARBA00023136"/>
    </source>
</evidence>
<accession>A0A418B7P9</accession>
<evidence type="ECO:0000313" key="9">
    <source>
        <dbReference type="Proteomes" id="UP000285060"/>
    </source>
</evidence>
<feature type="transmembrane region" description="Helical" evidence="5">
    <location>
        <begin position="1323"/>
        <end position="1341"/>
    </location>
</feature>
<evidence type="ECO:0000259" key="6">
    <source>
        <dbReference type="Pfam" id="PF00520"/>
    </source>
</evidence>
<organism evidence="8 9">
    <name type="scientific">Aphanomyces invadans</name>
    <dbReference type="NCBI Taxonomy" id="157072"/>
    <lineage>
        <taxon>Eukaryota</taxon>
        <taxon>Sar</taxon>
        <taxon>Stramenopiles</taxon>
        <taxon>Oomycota</taxon>
        <taxon>Saprolegniomycetes</taxon>
        <taxon>Saprolegniales</taxon>
        <taxon>Verrucalvaceae</taxon>
        <taxon>Aphanomyces</taxon>
    </lineage>
</organism>
<evidence type="ECO:0000256" key="2">
    <source>
        <dbReference type="ARBA" id="ARBA00022692"/>
    </source>
</evidence>
<evidence type="ECO:0000256" key="3">
    <source>
        <dbReference type="ARBA" id="ARBA00022989"/>
    </source>
</evidence>